<proteinExistence type="inferred from homology"/>
<evidence type="ECO:0000256" key="3">
    <source>
        <dbReference type="ARBA" id="ARBA00006332"/>
    </source>
</evidence>
<keyword evidence="5" id="KW-0158">Chromosome</keyword>
<dbReference type="GO" id="GO:0045740">
    <property type="term" value="P:positive regulation of DNA replication"/>
    <property type="evidence" value="ECO:0007669"/>
    <property type="project" value="TreeGrafter"/>
</dbReference>
<evidence type="ECO:0000256" key="8">
    <source>
        <dbReference type="ARBA" id="ARBA00023242"/>
    </source>
</evidence>
<evidence type="ECO:0000313" key="10">
    <source>
        <dbReference type="EMBL" id="VVB08661.1"/>
    </source>
</evidence>
<keyword evidence="6" id="KW-0779">Telomere</keyword>
<comment type="similarity">
    <text evidence="3">Belongs to the CTC1 family.</text>
</comment>
<comment type="caution">
    <text evidence="10">The sequence shown here is derived from an EMBL/GenBank/DDBJ whole genome shotgun (WGS) entry which is preliminary data.</text>
</comment>
<dbReference type="PANTHER" id="PTHR14865:SF2">
    <property type="entry name" value="CST COMPLEX SUBUNIT CTC1"/>
    <property type="match status" value="1"/>
</dbReference>
<evidence type="ECO:0000256" key="7">
    <source>
        <dbReference type="ARBA" id="ARBA00023125"/>
    </source>
</evidence>
<keyword evidence="7" id="KW-0238">DNA-binding</keyword>
<evidence type="ECO:0000256" key="4">
    <source>
        <dbReference type="ARBA" id="ARBA00016175"/>
    </source>
</evidence>
<dbReference type="GO" id="GO:1990879">
    <property type="term" value="C:CST complex"/>
    <property type="evidence" value="ECO:0007669"/>
    <property type="project" value="TreeGrafter"/>
</dbReference>
<evidence type="ECO:0000256" key="9">
    <source>
        <dbReference type="SAM" id="MobiDB-lite"/>
    </source>
</evidence>
<evidence type="ECO:0000256" key="6">
    <source>
        <dbReference type="ARBA" id="ARBA00022895"/>
    </source>
</evidence>
<organism evidence="10 11">
    <name type="scientific">Arabis nemorensis</name>
    <dbReference type="NCBI Taxonomy" id="586526"/>
    <lineage>
        <taxon>Eukaryota</taxon>
        <taxon>Viridiplantae</taxon>
        <taxon>Streptophyta</taxon>
        <taxon>Embryophyta</taxon>
        <taxon>Tracheophyta</taxon>
        <taxon>Spermatophyta</taxon>
        <taxon>Magnoliopsida</taxon>
        <taxon>eudicotyledons</taxon>
        <taxon>Gunneridae</taxon>
        <taxon>Pentapetalae</taxon>
        <taxon>rosids</taxon>
        <taxon>malvids</taxon>
        <taxon>Brassicales</taxon>
        <taxon>Brassicaceae</taxon>
        <taxon>Arabideae</taxon>
        <taxon>Arabis</taxon>
    </lineage>
</organism>
<name>A0A565C4T0_9BRAS</name>
<accession>A0A565C4T0</accession>
<feature type="compositionally biased region" description="Low complexity" evidence="9">
    <location>
        <begin position="29"/>
        <end position="42"/>
    </location>
</feature>
<evidence type="ECO:0000256" key="1">
    <source>
        <dbReference type="ARBA" id="ARBA00004123"/>
    </source>
</evidence>
<dbReference type="GO" id="GO:0042162">
    <property type="term" value="F:telomeric DNA binding"/>
    <property type="evidence" value="ECO:0007669"/>
    <property type="project" value="TreeGrafter"/>
</dbReference>
<dbReference type="AlphaFoldDB" id="A0A565C4T0"/>
<evidence type="ECO:0000256" key="2">
    <source>
        <dbReference type="ARBA" id="ARBA00004574"/>
    </source>
</evidence>
<protein>
    <recommendedName>
        <fullName evidence="4">CST complex subunit CTC1</fullName>
    </recommendedName>
</protein>
<evidence type="ECO:0000256" key="5">
    <source>
        <dbReference type="ARBA" id="ARBA00022454"/>
    </source>
</evidence>
<dbReference type="InterPro" id="IPR028262">
    <property type="entry name" value="CTC1_plant"/>
</dbReference>
<evidence type="ECO:0000313" key="11">
    <source>
        <dbReference type="Proteomes" id="UP000489600"/>
    </source>
</evidence>
<dbReference type="GO" id="GO:0003697">
    <property type="term" value="F:single-stranded DNA binding"/>
    <property type="evidence" value="ECO:0007669"/>
    <property type="project" value="TreeGrafter"/>
</dbReference>
<dbReference type="PANTHER" id="PTHR14865">
    <property type="entry name" value="CST COMPLEX SUBUNIT CTC1"/>
    <property type="match status" value="1"/>
</dbReference>
<dbReference type="EMBL" id="CABITT030000006">
    <property type="protein sequence ID" value="VVB08661.1"/>
    <property type="molecule type" value="Genomic_DNA"/>
</dbReference>
<reference evidence="10" key="1">
    <citation type="submission" date="2019-07" db="EMBL/GenBank/DDBJ databases">
        <authorList>
            <person name="Dittberner H."/>
        </authorList>
    </citation>
    <scope>NUCLEOTIDE SEQUENCE [LARGE SCALE GENOMIC DNA]</scope>
</reference>
<keyword evidence="8" id="KW-0539">Nucleus</keyword>
<dbReference type="Pfam" id="PF15491">
    <property type="entry name" value="CTC1_2"/>
    <property type="match status" value="1"/>
</dbReference>
<keyword evidence="11" id="KW-1185">Reference proteome</keyword>
<feature type="region of interest" description="Disordered" evidence="9">
    <location>
        <begin position="29"/>
        <end position="55"/>
    </location>
</feature>
<dbReference type="Proteomes" id="UP000489600">
    <property type="component" value="Unassembled WGS sequence"/>
</dbReference>
<sequence length="329" mass="35998">MTENATVITITELVHGGRAITGASSLFSSTVKPPSHSSSESSTRNPQSRSAAVDSDNTRRFLEPLNYPGVIVGTLALPSETLKCPNRYCFRFTDGNLTICCDILGLEIRAIGSKICVLSWNFLSMSHFNGFLEIIKWKLVNTGQLLSRCTSIDSFPLVPLLNSAQNGDSKSRYSVHCVLESISPVSVVPCMEGDSVDSLVGGNVALSGLKKKLVYTGKCDSLLVVFVTTENSVLRSPWFSKKQLVSKTVVDRKGNCGSYLGFVKGLYMKGKLVELDEDVWILLTDQIHNTPHSVRTDSLIFVRNVHFVNTKFSWGEVLTLGACFNTSIT</sequence>
<comment type="subcellular location">
    <subcellularLocation>
        <location evidence="2">Chromosome</location>
        <location evidence="2">Telomere</location>
    </subcellularLocation>
    <subcellularLocation>
        <location evidence="1">Nucleus</location>
    </subcellularLocation>
</comment>
<dbReference type="GO" id="GO:0010833">
    <property type="term" value="P:telomere maintenance via telomere lengthening"/>
    <property type="evidence" value="ECO:0007669"/>
    <property type="project" value="TreeGrafter"/>
</dbReference>
<dbReference type="OrthoDB" id="2314520at2759"/>
<dbReference type="InterPro" id="IPR042617">
    <property type="entry name" value="CTC1-like"/>
</dbReference>
<gene>
    <name evidence="10" type="ORF">ANE_LOCUS19105</name>
</gene>